<dbReference type="PATRIC" id="fig|167539.5.peg.681"/>
<dbReference type="HOGENOM" id="CLU_136176_1_1_3"/>
<evidence type="ECO:0000313" key="2">
    <source>
        <dbReference type="EMBL" id="AAP99699.1"/>
    </source>
</evidence>
<feature type="domain" description="Cupin type-2" evidence="1">
    <location>
        <begin position="67"/>
        <end position="130"/>
    </location>
</feature>
<dbReference type="KEGG" id="pma:Pro_0655"/>
<dbReference type="AlphaFoldDB" id="Q7VCT5"/>
<dbReference type="EMBL" id="AE017126">
    <property type="protein sequence ID" value="AAP99699.1"/>
    <property type="molecule type" value="Genomic_DNA"/>
</dbReference>
<evidence type="ECO:0000313" key="3">
    <source>
        <dbReference type="Proteomes" id="UP000001420"/>
    </source>
</evidence>
<dbReference type="Gene3D" id="2.60.120.10">
    <property type="entry name" value="Jelly Rolls"/>
    <property type="match status" value="1"/>
</dbReference>
<protein>
    <submittedName>
        <fullName evidence="2">Uncharacterized double-stranded beta-helix domain containing conserved protein</fullName>
    </submittedName>
</protein>
<dbReference type="STRING" id="167539.Pro_0655"/>
<dbReference type="Proteomes" id="UP000001420">
    <property type="component" value="Chromosome"/>
</dbReference>
<dbReference type="InterPro" id="IPR014710">
    <property type="entry name" value="RmlC-like_jellyroll"/>
</dbReference>
<dbReference type="OrthoDB" id="541890at2"/>
<reference evidence="2 3" key="1">
    <citation type="journal article" date="2003" name="Proc. Natl. Acad. Sci. U.S.A.">
        <title>Genome sequence of the cyanobacterium Prochlorococcus marinus SS120, a nearly minimal oxyphototrophic genome.</title>
        <authorList>
            <person name="Dufresne A."/>
            <person name="Salanoubat M."/>
            <person name="Partensky F."/>
            <person name="Artiguenave F."/>
            <person name="Axmann I.M."/>
            <person name="Barbe V."/>
            <person name="Duprat S."/>
            <person name="Galperin M.Y."/>
            <person name="Koonin E.V."/>
            <person name="Le Gall F."/>
            <person name="Makarova K.S."/>
            <person name="Ostrowski M."/>
            <person name="Oztas S."/>
            <person name="Robert C."/>
            <person name="Rogozin I.B."/>
            <person name="Scanlan D.J."/>
            <person name="Tandeau de Marsac N."/>
            <person name="Weissenbach J."/>
            <person name="Wincker P."/>
            <person name="Wolf Y.I."/>
            <person name="Hess W.R."/>
        </authorList>
    </citation>
    <scope>NUCLEOTIDE SEQUENCE [LARGE SCALE GENOMIC DNA]</scope>
    <source>
        <strain evidence="3">SARG / CCMP1375 / SS120</strain>
    </source>
</reference>
<dbReference type="eggNOG" id="COG1917">
    <property type="taxonomic scope" value="Bacteria"/>
</dbReference>
<dbReference type="RefSeq" id="WP_011124807.1">
    <property type="nucleotide sequence ID" value="NC_005042.1"/>
</dbReference>
<keyword evidence="3" id="KW-1185">Reference proteome</keyword>
<dbReference type="EnsemblBacteria" id="AAP99699">
    <property type="protein sequence ID" value="AAP99699"/>
    <property type="gene ID" value="Pro_0655"/>
</dbReference>
<sequence>MRRFLLFAITAGIAFPISACSQKKEISKNIDSVVVETLISATESWNGDTYKYPEGKAQMTLQKIVAQPGFQTDLHFHPQPGIAYVVRGTISCRTIDGTSLKVGPGESFATPQDTIHYCANDGDEAALIFVASAGAKGKKTTVPFSK</sequence>
<accession>Q7VCT5</accession>
<dbReference type="Pfam" id="PF07883">
    <property type="entry name" value="Cupin_2"/>
    <property type="match status" value="1"/>
</dbReference>
<evidence type="ECO:0000259" key="1">
    <source>
        <dbReference type="Pfam" id="PF07883"/>
    </source>
</evidence>
<proteinExistence type="predicted"/>
<gene>
    <name evidence="2" type="ordered locus">Pro_0655</name>
</gene>
<organism evidence="2 3">
    <name type="scientific">Prochlorococcus marinus (strain SARG / CCMP1375 / SS120)</name>
    <dbReference type="NCBI Taxonomy" id="167539"/>
    <lineage>
        <taxon>Bacteria</taxon>
        <taxon>Bacillati</taxon>
        <taxon>Cyanobacteriota</taxon>
        <taxon>Cyanophyceae</taxon>
        <taxon>Synechococcales</taxon>
        <taxon>Prochlorococcaceae</taxon>
        <taxon>Prochlorococcus</taxon>
    </lineage>
</organism>
<dbReference type="CDD" id="cd02236">
    <property type="entry name" value="cupin_CV2614-like"/>
    <property type="match status" value="1"/>
</dbReference>
<dbReference type="InterPro" id="IPR013096">
    <property type="entry name" value="Cupin_2"/>
</dbReference>
<dbReference type="InterPro" id="IPR011051">
    <property type="entry name" value="RmlC_Cupin_sf"/>
</dbReference>
<dbReference type="SUPFAM" id="SSF51182">
    <property type="entry name" value="RmlC-like cupins"/>
    <property type="match status" value="1"/>
</dbReference>
<name>Q7VCT5_PROMA</name>